<evidence type="ECO:0000256" key="10">
    <source>
        <dbReference type="PIRNR" id="PIRNR002786"/>
    </source>
</evidence>
<reference evidence="13 14" key="1">
    <citation type="submission" date="2021-08" db="EMBL/GenBank/DDBJ databases">
        <authorList>
            <person name="Tuo L."/>
        </authorList>
    </citation>
    <scope>NUCLEOTIDE SEQUENCE [LARGE SCALE GENOMIC DNA]</scope>
    <source>
        <strain evidence="13 14">JCM 31229</strain>
    </source>
</reference>
<dbReference type="RefSeq" id="WP_222990061.1">
    <property type="nucleotide sequence ID" value="NZ_JAINVV010000004.1"/>
</dbReference>
<evidence type="ECO:0000256" key="4">
    <source>
        <dbReference type="ARBA" id="ARBA00022475"/>
    </source>
</evidence>
<proteinExistence type="inferred from homology"/>
<keyword evidence="6" id="KW-0812">Transmembrane</keyword>
<evidence type="ECO:0000256" key="8">
    <source>
        <dbReference type="ARBA" id="ARBA00022989"/>
    </source>
</evidence>
<dbReference type="PANTHER" id="PTHR38831">
    <property type="entry name" value="TYPE II SECRETION SYSTEM PROTEIN K"/>
    <property type="match status" value="1"/>
</dbReference>
<evidence type="ECO:0000259" key="11">
    <source>
        <dbReference type="Pfam" id="PF03934"/>
    </source>
</evidence>
<comment type="subcellular location">
    <subcellularLocation>
        <location evidence="1 10">Cell inner membrane</location>
    </subcellularLocation>
</comment>
<keyword evidence="14" id="KW-1185">Reference proteome</keyword>
<dbReference type="SUPFAM" id="SSF158544">
    <property type="entry name" value="GspK insert domain-like"/>
    <property type="match status" value="2"/>
</dbReference>
<dbReference type="Pfam" id="PF21687">
    <property type="entry name" value="T2SSK_1st"/>
    <property type="match status" value="1"/>
</dbReference>
<evidence type="ECO:0000256" key="1">
    <source>
        <dbReference type="ARBA" id="ARBA00004533"/>
    </source>
</evidence>
<evidence type="ECO:0000313" key="14">
    <source>
        <dbReference type="Proteomes" id="UP000706039"/>
    </source>
</evidence>
<accession>A0ABS7PP49</accession>
<protein>
    <recommendedName>
        <fullName evidence="10">Type II secretion system protein K</fullName>
    </recommendedName>
</protein>
<feature type="domain" description="T2SS protein K second SAM-like" evidence="11">
    <location>
        <begin position="223"/>
        <end position="277"/>
    </location>
</feature>
<dbReference type="EMBL" id="JAINVV010000004">
    <property type="protein sequence ID" value="MBY8823026.1"/>
    <property type="molecule type" value="Genomic_DNA"/>
</dbReference>
<gene>
    <name evidence="13" type="primary">gspK</name>
    <name evidence="13" type="ORF">K7G82_12030</name>
</gene>
<comment type="caution">
    <text evidence="13">The sequence shown here is derived from an EMBL/GenBank/DDBJ whole genome shotgun (WGS) entry which is preliminary data.</text>
</comment>
<organism evidence="13 14">
    <name type="scientific">Sphingomonas colocasiae</name>
    <dbReference type="NCBI Taxonomy" id="1848973"/>
    <lineage>
        <taxon>Bacteria</taxon>
        <taxon>Pseudomonadati</taxon>
        <taxon>Pseudomonadota</taxon>
        <taxon>Alphaproteobacteria</taxon>
        <taxon>Sphingomonadales</taxon>
        <taxon>Sphingomonadaceae</taxon>
        <taxon>Sphingomonas</taxon>
    </lineage>
</organism>
<evidence type="ECO:0000256" key="2">
    <source>
        <dbReference type="ARBA" id="ARBA00007246"/>
    </source>
</evidence>
<evidence type="ECO:0000259" key="12">
    <source>
        <dbReference type="Pfam" id="PF21687"/>
    </source>
</evidence>
<sequence length="330" mass="35408">MKRGVIKKGERGAALLSVLLLVAVMAVLSVSALERLKLSTHLAANAAAIDQARAFGQAAETLALMRIDDLVARDPAKTTLAGGWNGRSFNLPIPGGIATARVRDGGNCFNLNSVGIGQIPTKLQPNPTGIAQFVALMEAIGIETKVARRVAAALADWVDADDMQAPEGAEDDYYRSLAVPYLAANARITDVSELRAVAGVTPELYARLRPWICALPSNSLSPINVNTLLPDQAPLFAMLMPGRLDVPRARQMLAQRPPGGYASTVEFWRLPALEALNPGQEVIGQTKLRTEWFALDIMVELGGAELEETALIDSTREPARLVSRQWGDPT</sequence>
<keyword evidence="3 10" id="KW-0813">Transport</keyword>
<evidence type="ECO:0000256" key="3">
    <source>
        <dbReference type="ARBA" id="ARBA00022448"/>
    </source>
</evidence>
<dbReference type="PANTHER" id="PTHR38831:SF1">
    <property type="entry name" value="TYPE II SECRETION SYSTEM PROTEIN K-RELATED"/>
    <property type="match status" value="1"/>
</dbReference>
<dbReference type="Proteomes" id="UP000706039">
    <property type="component" value="Unassembled WGS sequence"/>
</dbReference>
<dbReference type="Gene3D" id="1.10.40.60">
    <property type="entry name" value="EpsJ-like"/>
    <property type="match status" value="2"/>
</dbReference>
<feature type="domain" description="T2SS protein K first SAM-like" evidence="12">
    <location>
        <begin position="107"/>
        <end position="216"/>
    </location>
</feature>
<dbReference type="InterPro" id="IPR045584">
    <property type="entry name" value="Pilin-like"/>
</dbReference>
<keyword evidence="9 10" id="KW-0472">Membrane</keyword>
<keyword evidence="7" id="KW-0653">Protein transport</keyword>
<dbReference type="InterPro" id="IPR049179">
    <property type="entry name" value="T2SSK_SAM-like_2nd"/>
</dbReference>
<dbReference type="SUPFAM" id="SSF54523">
    <property type="entry name" value="Pili subunits"/>
    <property type="match status" value="1"/>
</dbReference>
<dbReference type="InterPro" id="IPR049031">
    <property type="entry name" value="T2SSK_SAM-like_1st"/>
</dbReference>
<evidence type="ECO:0000256" key="5">
    <source>
        <dbReference type="ARBA" id="ARBA00022519"/>
    </source>
</evidence>
<dbReference type="PIRSF" id="PIRSF002786">
    <property type="entry name" value="XcpX"/>
    <property type="match status" value="1"/>
</dbReference>
<dbReference type="InterPro" id="IPR005628">
    <property type="entry name" value="GspK"/>
</dbReference>
<keyword evidence="8" id="KW-1133">Transmembrane helix</keyword>
<keyword evidence="5 10" id="KW-0997">Cell inner membrane</keyword>
<dbReference type="Gene3D" id="3.30.1300.30">
    <property type="entry name" value="GSPII I/J protein-like"/>
    <property type="match status" value="1"/>
</dbReference>
<name>A0ABS7PP49_9SPHN</name>
<dbReference type="InterPro" id="IPR038072">
    <property type="entry name" value="GspK_central_sf"/>
</dbReference>
<keyword evidence="4 10" id="KW-1003">Cell membrane</keyword>
<evidence type="ECO:0000256" key="7">
    <source>
        <dbReference type="ARBA" id="ARBA00022927"/>
    </source>
</evidence>
<comment type="similarity">
    <text evidence="2 10">Belongs to the GSP K family.</text>
</comment>
<evidence type="ECO:0000256" key="6">
    <source>
        <dbReference type="ARBA" id="ARBA00022692"/>
    </source>
</evidence>
<evidence type="ECO:0000256" key="9">
    <source>
        <dbReference type="ARBA" id="ARBA00023136"/>
    </source>
</evidence>
<evidence type="ECO:0000313" key="13">
    <source>
        <dbReference type="EMBL" id="MBY8823026.1"/>
    </source>
</evidence>
<dbReference type="Pfam" id="PF03934">
    <property type="entry name" value="T2SSK"/>
    <property type="match status" value="1"/>
</dbReference>
<dbReference type="NCBIfam" id="NF037980">
    <property type="entry name" value="T2SS_GspK"/>
    <property type="match status" value="1"/>
</dbReference>